<reference evidence="8 9" key="1">
    <citation type="submission" date="2024-02" db="EMBL/GenBank/DDBJ databases">
        <title>Comparative Genomic Analysis of Flavobacterium Species Causing Columnaris Disease of Freshwater Fish in Thailand: Insights into Virulence and Resistance Mechanisms.</title>
        <authorList>
            <person name="Nguyen D."/>
            <person name="Chokmangmeepisarn P."/>
            <person name="Khianchaikhan K."/>
            <person name="Morishita M."/>
            <person name="Bunnoy A."/>
            <person name="Rodkhum C."/>
        </authorList>
    </citation>
    <scope>NUCLEOTIDE SEQUENCE [LARGE SCALE GENOMIC DNA]</scope>
    <source>
        <strain evidence="8 9">PCBSB2203</strain>
    </source>
</reference>
<dbReference type="SUPFAM" id="SSF52151">
    <property type="entry name" value="FabD/lysophospholipase-like"/>
    <property type="match status" value="1"/>
</dbReference>
<evidence type="ECO:0000259" key="7">
    <source>
        <dbReference type="SMART" id="SM00827"/>
    </source>
</evidence>
<name>A0ABW8PFQ0_9FLAO</name>
<dbReference type="Gene3D" id="3.30.70.250">
    <property type="entry name" value="Malonyl-CoA ACP transacylase, ACP-binding"/>
    <property type="match status" value="1"/>
</dbReference>
<protein>
    <recommendedName>
        <fullName evidence="2 6">Malonyl CoA-acyl carrier protein transacylase</fullName>
        <ecNumber evidence="1 6">2.3.1.39</ecNumber>
    </recommendedName>
</protein>
<dbReference type="InterPro" id="IPR016036">
    <property type="entry name" value="Malonyl_transacylase_ACP-bd"/>
</dbReference>
<dbReference type="InterPro" id="IPR024925">
    <property type="entry name" value="Malonyl_CoA-ACP_transAc"/>
</dbReference>
<dbReference type="SMART" id="SM00827">
    <property type="entry name" value="PKS_AT"/>
    <property type="match status" value="1"/>
</dbReference>
<evidence type="ECO:0000256" key="3">
    <source>
        <dbReference type="ARBA" id="ARBA00022679"/>
    </source>
</evidence>
<proteinExistence type="inferred from homology"/>
<dbReference type="EMBL" id="JAZHOJ010000010">
    <property type="protein sequence ID" value="MFK7003414.1"/>
    <property type="molecule type" value="Genomic_DNA"/>
</dbReference>
<evidence type="ECO:0000313" key="9">
    <source>
        <dbReference type="Proteomes" id="UP001621713"/>
    </source>
</evidence>
<sequence>MKAYVFPGQGAQFTGMGKDLYESSELAKELFEKANQILGFRITDIMFEGTTEELKETKVTQPAVFLHSVILARVLDVKPDMVAGHSLGEFSALVANGTLSFEDGLKLVSQRALAMQEACEITPSTMAAVLNLEDTVVEDICASIDGVVVAANYNCPGQLVISGELKAVEMACEKMKEAGAKRALILPVGGAFHSPMMEPAREKLAAAIEATPFNTPSCPVYQNVTANAVSDPTEIKKNLIAQLTGAVKWTQSVNQMIADGATSFTEVGPGKVLVGLVNKINKEMTTLSA</sequence>
<dbReference type="Gene3D" id="3.40.366.10">
    <property type="entry name" value="Malonyl-Coenzyme A Acyl Carrier Protein, domain 2"/>
    <property type="match status" value="1"/>
</dbReference>
<evidence type="ECO:0000256" key="1">
    <source>
        <dbReference type="ARBA" id="ARBA00013258"/>
    </source>
</evidence>
<comment type="catalytic activity">
    <reaction evidence="5 6">
        <text>holo-[ACP] + malonyl-CoA = malonyl-[ACP] + CoA</text>
        <dbReference type="Rhea" id="RHEA:41792"/>
        <dbReference type="Rhea" id="RHEA-COMP:9623"/>
        <dbReference type="Rhea" id="RHEA-COMP:9685"/>
        <dbReference type="ChEBI" id="CHEBI:57287"/>
        <dbReference type="ChEBI" id="CHEBI:57384"/>
        <dbReference type="ChEBI" id="CHEBI:64479"/>
        <dbReference type="ChEBI" id="CHEBI:78449"/>
        <dbReference type="EC" id="2.3.1.39"/>
    </reaction>
</comment>
<dbReference type="EC" id="2.3.1.39" evidence="1 6"/>
<gene>
    <name evidence="8" type="primary">fabD</name>
    <name evidence="8" type="ORF">V3467_06055</name>
</gene>
<dbReference type="PIRSF" id="PIRSF000446">
    <property type="entry name" value="Mct"/>
    <property type="match status" value="1"/>
</dbReference>
<comment type="similarity">
    <text evidence="6">Belongs to the fabD family.</text>
</comment>
<dbReference type="NCBIfam" id="TIGR00128">
    <property type="entry name" value="fabD"/>
    <property type="match status" value="1"/>
</dbReference>
<evidence type="ECO:0000313" key="8">
    <source>
        <dbReference type="EMBL" id="MFK7003414.1"/>
    </source>
</evidence>
<dbReference type="Proteomes" id="UP001621713">
    <property type="component" value="Unassembled WGS sequence"/>
</dbReference>
<evidence type="ECO:0000256" key="6">
    <source>
        <dbReference type="PIRNR" id="PIRNR000446"/>
    </source>
</evidence>
<dbReference type="RefSeq" id="WP_060381616.1">
    <property type="nucleotide sequence ID" value="NZ_CP013992.1"/>
</dbReference>
<evidence type="ECO:0000256" key="4">
    <source>
        <dbReference type="ARBA" id="ARBA00023315"/>
    </source>
</evidence>
<keyword evidence="9" id="KW-1185">Reference proteome</keyword>
<dbReference type="InterPro" id="IPR050858">
    <property type="entry name" value="Mal-CoA-ACP_Trans/PKS_FabD"/>
</dbReference>
<dbReference type="InterPro" id="IPR016035">
    <property type="entry name" value="Acyl_Trfase/lysoPLipase"/>
</dbReference>
<organism evidence="8 9">
    <name type="scientific">Flavobacterium covae</name>
    <dbReference type="NCBI Taxonomy" id="2906076"/>
    <lineage>
        <taxon>Bacteria</taxon>
        <taxon>Pseudomonadati</taxon>
        <taxon>Bacteroidota</taxon>
        <taxon>Flavobacteriia</taxon>
        <taxon>Flavobacteriales</taxon>
        <taxon>Flavobacteriaceae</taxon>
        <taxon>Flavobacterium</taxon>
    </lineage>
</organism>
<dbReference type="GeneID" id="56894523"/>
<evidence type="ECO:0000256" key="5">
    <source>
        <dbReference type="ARBA" id="ARBA00048462"/>
    </source>
</evidence>
<dbReference type="Pfam" id="PF00698">
    <property type="entry name" value="Acyl_transf_1"/>
    <property type="match status" value="1"/>
</dbReference>
<dbReference type="GO" id="GO:0004314">
    <property type="term" value="F:[acyl-carrier-protein] S-malonyltransferase activity"/>
    <property type="evidence" value="ECO:0007669"/>
    <property type="project" value="UniProtKB-EC"/>
</dbReference>
<accession>A0ABW8PFQ0</accession>
<comment type="caution">
    <text evidence="8">The sequence shown here is derived from an EMBL/GenBank/DDBJ whole genome shotgun (WGS) entry which is preliminary data.</text>
</comment>
<dbReference type="PANTHER" id="PTHR42681:SF1">
    <property type="entry name" value="MALONYL-COA-ACYL CARRIER PROTEIN TRANSACYLASE, MITOCHONDRIAL"/>
    <property type="match status" value="1"/>
</dbReference>
<keyword evidence="4 6" id="KW-0012">Acyltransferase</keyword>
<evidence type="ECO:0000256" key="2">
    <source>
        <dbReference type="ARBA" id="ARBA00018953"/>
    </source>
</evidence>
<dbReference type="PANTHER" id="PTHR42681">
    <property type="entry name" value="MALONYL-COA-ACYL CARRIER PROTEIN TRANSACYLASE, MITOCHONDRIAL"/>
    <property type="match status" value="1"/>
</dbReference>
<dbReference type="InterPro" id="IPR004410">
    <property type="entry name" value="Malonyl_CoA-ACP_transAc_FabD"/>
</dbReference>
<dbReference type="SUPFAM" id="SSF55048">
    <property type="entry name" value="Probable ACP-binding domain of malonyl-CoA ACP transacylase"/>
    <property type="match status" value="1"/>
</dbReference>
<keyword evidence="3 6" id="KW-0808">Transferase</keyword>
<feature type="domain" description="Malonyl-CoA:ACP transacylase (MAT)" evidence="7">
    <location>
        <begin position="5"/>
        <end position="289"/>
    </location>
</feature>
<dbReference type="InterPro" id="IPR001227">
    <property type="entry name" value="Ac_transferase_dom_sf"/>
</dbReference>
<dbReference type="InterPro" id="IPR014043">
    <property type="entry name" value="Acyl_transferase_dom"/>
</dbReference>